<evidence type="ECO:0000259" key="1">
    <source>
        <dbReference type="Pfam" id="PF08281"/>
    </source>
</evidence>
<dbReference type="SUPFAM" id="SSF88659">
    <property type="entry name" value="Sigma3 and sigma4 domains of RNA polymerase sigma factors"/>
    <property type="match status" value="1"/>
</dbReference>
<dbReference type="GO" id="GO:0003677">
    <property type="term" value="F:DNA binding"/>
    <property type="evidence" value="ECO:0007669"/>
    <property type="project" value="InterPro"/>
</dbReference>
<dbReference type="InterPro" id="IPR036388">
    <property type="entry name" value="WH-like_DNA-bd_sf"/>
</dbReference>
<comment type="caution">
    <text evidence="2">The sequence shown here is derived from an EMBL/GenBank/DDBJ whole genome shotgun (WGS) entry which is preliminary data.</text>
</comment>
<dbReference type="GO" id="GO:0016987">
    <property type="term" value="F:sigma factor activity"/>
    <property type="evidence" value="ECO:0007669"/>
    <property type="project" value="InterPro"/>
</dbReference>
<feature type="domain" description="RNA polymerase sigma factor 70 region 4 type 2" evidence="1">
    <location>
        <begin position="10"/>
        <end position="51"/>
    </location>
</feature>
<dbReference type="InterPro" id="IPR013249">
    <property type="entry name" value="RNA_pol_sigma70_r4_t2"/>
</dbReference>
<dbReference type="Pfam" id="PF08281">
    <property type="entry name" value="Sigma70_r4_2"/>
    <property type="match status" value="1"/>
</dbReference>
<dbReference type="GO" id="GO:0006352">
    <property type="term" value="P:DNA-templated transcription initiation"/>
    <property type="evidence" value="ECO:0007669"/>
    <property type="project" value="InterPro"/>
</dbReference>
<gene>
    <name evidence="2" type="ORF">SDC9_189198</name>
</gene>
<dbReference type="EMBL" id="VSSQ01098829">
    <property type="protein sequence ID" value="MPN41644.1"/>
    <property type="molecule type" value="Genomic_DNA"/>
</dbReference>
<protein>
    <recommendedName>
        <fullName evidence="1">RNA polymerase sigma factor 70 region 4 type 2 domain-containing protein</fullName>
    </recommendedName>
</protein>
<organism evidence="2">
    <name type="scientific">bioreactor metagenome</name>
    <dbReference type="NCBI Taxonomy" id="1076179"/>
    <lineage>
        <taxon>unclassified sequences</taxon>
        <taxon>metagenomes</taxon>
        <taxon>ecological metagenomes</taxon>
    </lineage>
</organism>
<dbReference type="Gene3D" id="1.10.10.10">
    <property type="entry name" value="Winged helix-like DNA-binding domain superfamily/Winged helix DNA-binding domain"/>
    <property type="match status" value="1"/>
</dbReference>
<accession>A0A645HZR5</accession>
<dbReference type="InterPro" id="IPR013324">
    <property type="entry name" value="RNA_pol_sigma_r3/r4-like"/>
</dbReference>
<reference evidence="2" key="1">
    <citation type="submission" date="2019-08" db="EMBL/GenBank/DDBJ databases">
        <authorList>
            <person name="Kucharzyk K."/>
            <person name="Murdoch R.W."/>
            <person name="Higgins S."/>
            <person name="Loffler F."/>
        </authorList>
    </citation>
    <scope>NUCLEOTIDE SEQUENCE</scope>
</reference>
<evidence type="ECO:0000313" key="2">
    <source>
        <dbReference type="EMBL" id="MPN41644.1"/>
    </source>
</evidence>
<sequence length="55" mass="6353">MREIVSGCTDRQREAYHLVYVEGYTEKEAALVMGCSQQGVHKHLDLVKKKIKDNF</sequence>
<dbReference type="AlphaFoldDB" id="A0A645HZR5"/>
<name>A0A645HZR5_9ZZZZ</name>
<proteinExistence type="predicted"/>